<reference evidence="1 2" key="1">
    <citation type="submission" date="2024-01" db="EMBL/GenBank/DDBJ databases">
        <title>Seven novel Bacillus-like species.</title>
        <authorList>
            <person name="Liu G."/>
        </authorList>
    </citation>
    <scope>NUCLEOTIDE SEQUENCE [LARGE SCALE GENOMIC DNA]</scope>
    <source>
        <strain evidence="1 2">FJAT-51639</strain>
    </source>
</reference>
<evidence type="ECO:0000313" key="1">
    <source>
        <dbReference type="EMBL" id="MEI4802636.1"/>
    </source>
</evidence>
<dbReference type="Proteomes" id="UP001372526">
    <property type="component" value="Unassembled WGS sequence"/>
</dbReference>
<organism evidence="1 2">
    <name type="scientific">Bacillus bruguierae</name>
    <dbReference type="NCBI Taxonomy" id="3127667"/>
    <lineage>
        <taxon>Bacteria</taxon>
        <taxon>Bacillati</taxon>
        <taxon>Bacillota</taxon>
        <taxon>Bacilli</taxon>
        <taxon>Bacillales</taxon>
        <taxon>Bacillaceae</taxon>
        <taxon>Bacillus</taxon>
    </lineage>
</organism>
<dbReference type="RefSeq" id="WP_336473144.1">
    <property type="nucleotide sequence ID" value="NZ_JBAWSX010000008.1"/>
</dbReference>
<evidence type="ECO:0000313" key="2">
    <source>
        <dbReference type="Proteomes" id="UP001372526"/>
    </source>
</evidence>
<keyword evidence="2" id="KW-1185">Reference proteome</keyword>
<gene>
    <name evidence="1" type="ORF">WAZ07_15180</name>
</gene>
<sequence>MQFKYELIGTGWANGFIELNSQKIVFSPSYITDAFGGLLGGLTDLSNGEERVVTFLWEEEPHGLGWRLELQDSKELFLTITEYNDTLDYIKGKEGVTIVDATCNFLDFVKMVIKEADQILLRYGIVGYQNLWAEHEFPLSSYLQLKYFLMEADKISLQTKEKCEKKELKQELQFLIRNFNF</sequence>
<protein>
    <submittedName>
        <fullName evidence="1">Uncharacterized protein</fullName>
    </submittedName>
</protein>
<accession>A0ABU8FIW1</accession>
<proteinExistence type="predicted"/>
<name>A0ABU8FIW1_9BACI</name>
<comment type="caution">
    <text evidence="1">The sequence shown here is derived from an EMBL/GenBank/DDBJ whole genome shotgun (WGS) entry which is preliminary data.</text>
</comment>
<dbReference type="EMBL" id="JBAWSX010000008">
    <property type="protein sequence ID" value="MEI4802636.1"/>
    <property type="molecule type" value="Genomic_DNA"/>
</dbReference>